<dbReference type="InterPro" id="IPR013083">
    <property type="entry name" value="Znf_RING/FYVE/PHD"/>
</dbReference>
<keyword evidence="7" id="KW-1185">Reference proteome</keyword>
<dbReference type="InterPro" id="IPR036531">
    <property type="entry name" value="Rbsn_Rab-bd_sf"/>
</dbReference>
<dbReference type="PANTHER" id="PTHR23164:SF30">
    <property type="entry name" value="EARLY ENDOSOME ANTIGEN 1"/>
    <property type="match status" value="1"/>
</dbReference>
<dbReference type="SMART" id="SM00064">
    <property type="entry name" value="FYVE"/>
    <property type="match status" value="1"/>
</dbReference>
<evidence type="ECO:0000256" key="3">
    <source>
        <dbReference type="ARBA" id="ARBA00022833"/>
    </source>
</evidence>
<protein>
    <recommendedName>
        <fullName evidence="5">FYVE-type domain-containing protein</fullName>
    </recommendedName>
</protein>
<feature type="domain" description="FYVE-type" evidence="5">
    <location>
        <begin position="153"/>
        <end position="249"/>
    </location>
</feature>
<evidence type="ECO:0000256" key="4">
    <source>
        <dbReference type="PROSITE-ProRule" id="PRU00091"/>
    </source>
</evidence>
<dbReference type="InterPro" id="IPR000306">
    <property type="entry name" value="Znf_FYVE"/>
</dbReference>
<evidence type="ECO:0000313" key="7">
    <source>
        <dbReference type="Proteomes" id="UP000663870"/>
    </source>
</evidence>
<dbReference type="EMBL" id="CAJNOL010002751">
    <property type="protein sequence ID" value="CAF1526568.1"/>
    <property type="molecule type" value="Genomic_DNA"/>
</dbReference>
<dbReference type="GO" id="GO:0008270">
    <property type="term" value="F:zinc ion binding"/>
    <property type="evidence" value="ECO:0007669"/>
    <property type="project" value="UniProtKB-KW"/>
</dbReference>
<dbReference type="InterPro" id="IPR013087">
    <property type="entry name" value="Znf_C2H2_type"/>
</dbReference>
<dbReference type="SUPFAM" id="SSF57903">
    <property type="entry name" value="FYVE/PHD zinc finger"/>
    <property type="match status" value="1"/>
</dbReference>
<dbReference type="Pfam" id="PF11464">
    <property type="entry name" value="Rbsn"/>
    <property type="match status" value="1"/>
</dbReference>
<evidence type="ECO:0000256" key="2">
    <source>
        <dbReference type="ARBA" id="ARBA00022771"/>
    </source>
</evidence>
<evidence type="ECO:0000256" key="1">
    <source>
        <dbReference type="ARBA" id="ARBA00022723"/>
    </source>
</evidence>
<accession>A0A815V142</accession>
<comment type="caution">
    <text evidence="6">The sequence shown here is derived from an EMBL/GenBank/DDBJ whole genome shotgun (WGS) entry which is preliminary data.</text>
</comment>
<keyword evidence="3" id="KW-0862">Zinc</keyword>
<dbReference type="SUPFAM" id="SSF140125">
    <property type="entry name" value="Rabenosyn-5 Rab-binding domain-like"/>
    <property type="match status" value="1"/>
</dbReference>
<organism evidence="6 7">
    <name type="scientific">Rotaria sordida</name>
    <dbReference type="NCBI Taxonomy" id="392033"/>
    <lineage>
        <taxon>Eukaryota</taxon>
        <taxon>Metazoa</taxon>
        <taxon>Spiralia</taxon>
        <taxon>Gnathifera</taxon>
        <taxon>Rotifera</taxon>
        <taxon>Eurotatoria</taxon>
        <taxon>Bdelloidea</taxon>
        <taxon>Philodinida</taxon>
        <taxon>Philodinidae</taxon>
        <taxon>Rotaria</taxon>
    </lineage>
</organism>
<dbReference type="Gene3D" id="4.10.860.20">
    <property type="entry name" value="Rabenosyn, Rab binding domain"/>
    <property type="match status" value="1"/>
</dbReference>
<proteinExistence type="predicted"/>
<reference evidence="6" key="1">
    <citation type="submission" date="2021-02" db="EMBL/GenBank/DDBJ databases">
        <authorList>
            <person name="Nowell W R."/>
        </authorList>
    </citation>
    <scope>NUCLEOTIDE SEQUENCE</scope>
</reference>
<keyword evidence="2 4" id="KW-0863">Zinc-finger</keyword>
<dbReference type="InterPro" id="IPR017455">
    <property type="entry name" value="Znf_FYVE-rel"/>
</dbReference>
<evidence type="ECO:0000313" key="6">
    <source>
        <dbReference type="EMBL" id="CAF1526568.1"/>
    </source>
</evidence>
<dbReference type="PROSITE" id="PS50178">
    <property type="entry name" value="ZF_FYVE"/>
    <property type="match status" value="1"/>
</dbReference>
<dbReference type="AlphaFoldDB" id="A0A815V142"/>
<dbReference type="InterPro" id="IPR011011">
    <property type="entry name" value="Znf_FYVE_PHD"/>
</dbReference>
<sequence length="461" mass="53750">MLQVIDNTRAGFLCPKCHQDMSNMEMLQIHFQNVHMKQSSTTVKGLFSLAKQKIKNVQDNFQNSNESSKIYAQYFSFNSNDSYSKKQCIGYARSHNTYFQIIRKDKHNQIFIHMRQLLLRIELLTNTNEHIPRNGNSKERRKYEQSIVAWMEDSVASICASCSKSFGLSRRKHHCRLDGLVICNQCSQFLSFSIARCIIDSNIPTSSTTNSLAIQRLINLKSIISSTIIKDRSNEDYLRICISCARCLQNNYRQICFNNIQKDEVFHHYEKIVQAQKEYNNFHSTYLPIIDSLLSGDTKYQIVDAQQVYRELSVSYEKIDSISKQIVILADKYSNINENDITSKNRYPTLCRNIRTYSIQVLQNFSVSTKRVPSEDDIKQARNEKQKRLDNERMIKIFLNIPGINHNSLEISEELEPFIQQYYQITQFIEQAKIAGRDDEVKLLELNLQELTQAISILHQN</sequence>
<dbReference type="PROSITE" id="PS00028">
    <property type="entry name" value="ZINC_FINGER_C2H2_1"/>
    <property type="match status" value="1"/>
</dbReference>
<keyword evidence="1" id="KW-0479">Metal-binding</keyword>
<gene>
    <name evidence="6" type="ORF">JXQ802_LOCUS41929</name>
</gene>
<dbReference type="Proteomes" id="UP000663870">
    <property type="component" value="Unassembled WGS sequence"/>
</dbReference>
<dbReference type="InterPro" id="IPR021565">
    <property type="entry name" value="Rbsn_Rab-bd"/>
</dbReference>
<dbReference type="Gene3D" id="3.30.40.10">
    <property type="entry name" value="Zinc/RING finger domain, C3HC4 (zinc finger)"/>
    <property type="match status" value="1"/>
</dbReference>
<name>A0A815V142_9BILA</name>
<evidence type="ECO:0000259" key="5">
    <source>
        <dbReference type="PROSITE" id="PS50178"/>
    </source>
</evidence>
<dbReference type="Pfam" id="PF01363">
    <property type="entry name" value="FYVE"/>
    <property type="match status" value="1"/>
</dbReference>
<dbReference type="PANTHER" id="PTHR23164">
    <property type="entry name" value="EARLY ENDOSOME ANTIGEN 1"/>
    <property type="match status" value="1"/>
</dbReference>